<proteinExistence type="predicted"/>
<evidence type="ECO:0000259" key="2">
    <source>
        <dbReference type="Pfam" id="PF13598"/>
    </source>
</evidence>
<dbReference type="InterPro" id="IPR037291">
    <property type="entry name" value="DUF4139"/>
</dbReference>
<evidence type="ECO:0000259" key="3">
    <source>
        <dbReference type="Pfam" id="PF13600"/>
    </source>
</evidence>
<dbReference type="Gene3D" id="2.60.40.1120">
    <property type="entry name" value="Carboxypeptidase-like, regulatory domain"/>
    <property type="match status" value="1"/>
</dbReference>
<dbReference type="AlphaFoldDB" id="A0A120MYK1"/>
<evidence type="ECO:0008006" key="6">
    <source>
        <dbReference type="Google" id="ProtNLM"/>
    </source>
</evidence>
<dbReference type="KEGG" id="mgot:MgSA37_01311"/>
<dbReference type="Proteomes" id="UP000218263">
    <property type="component" value="Chromosome"/>
</dbReference>
<evidence type="ECO:0000313" key="5">
    <source>
        <dbReference type="Proteomes" id="UP000218263"/>
    </source>
</evidence>
<dbReference type="EMBL" id="AP017313">
    <property type="protein sequence ID" value="BAU53144.1"/>
    <property type="molecule type" value="Genomic_DNA"/>
</dbReference>
<dbReference type="Pfam" id="PF13715">
    <property type="entry name" value="CarbopepD_reg_2"/>
    <property type="match status" value="1"/>
</dbReference>
<keyword evidence="1" id="KW-0175">Coiled coil</keyword>
<dbReference type="InterPro" id="IPR025554">
    <property type="entry name" value="DUF4140"/>
</dbReference>
<dbReference type="Pfam" id="PF13600">
    <property type="entry name" value="DUF4140"/>
    <property type="match status" value="1"/>
</dbReference>
<feature type="domain" description="DUF4139" evidence="2">
    <location>
        <begin position="211"/>
        <end position="447"/>
    </location>
</feature>
<dbReference type="InterPro" id="IPR011935">
    <property type="entry name" value="CHP02231"/>
</dbReference>
<gene>
    <name evidence="4" type="ORF">MgSA37_01311</name>
</gene>
<dbReference type="PANTHER" id="PTHR31005:SF8">
    <property type="entry name" value="DUF4139 DOMAIN-CONTAINING PROTEIN"/>
    <property type="match status" value="1"/>
</dbReference>
<organism evidence="4 5">
    <name type="scientific">Mucilaginibacter gotjawali</name>
    <dbReference type="NCBI Taxonomy" id="1550579"/>
    <lineage>
        <taxon>Bacteria</taxon>
        <taxon>Pseudomonadati</taxon>
        <taxon>Bacteroidota</taxon>
        <taxon>Sphingobacteriia</taxon>
        <taxon>Sphingobacteriales</taxon>
        <taxon>Sphingobacteriaceae</taxon>
        <taxon>Mucilaginibacter</taxon>
    </lineage>
</organism>
<keyword evidence="5" id="KW-1185">Reference proteome</keyword>
<accession>A0A120MYK1</accession>
<evidence type="ECO:0000256" key="1">
    <source>
        <dbReference type="SAM" id="Coils"/>
    </source>
</evidence>
<sequence>MAVLLVITGIAANAEDGQKVVSKVQKVTVFLNGAQVTRTAMVNVSAGTSHLIFGEISPGIDVQSIQVHAGGAFTILSVKHELDFLNEQAKQQHVEELRAAQKAIRDKISLQNSLILIYQAEENMIAKNQVVSGDNTGLDVAKLKQALDFQTERLTTLKEKQQAVNNSIEALNLELQKYDKQIAEIGKGTTTATSNITVTVSSKTALQSEFTLTYVVHDASWYPTYDIRAKDVNSPVSISYKANVSQHCGEDWKNIKLTLSTGNPTVSGNKPDLTPYYLNFGMYYSDGSAPITRSTGRVIGSDDKSPIPGASIRVKGTSIGAVSDVNGNFSLQMPPGQQTIVVSFLGYQTQELRVTGNFTNVMLVPSANSLNEVVVVGYGTTSDADYDSTRGLEGRVAGVTASSGTSKEIRIRGISSLPIEVKQTENQTNVEFNIDNPFSIPSDGKQYLAQISEVEVKAGFQYAVAPKVSTDVFLTAQITDWNKYNFYRARLTCFLKVLISANRSSIPIRWPIR</sequence>
<dbReference type="NCBIfam" id="TIGR02231">
    <property type="entry name" value="mucoidy inhibitor MuiA family protein"/>
    <property type="match status" value="1"/>
</dbReference>
<protein>
    <recommendedName>
        <fullName evidence="6">Mucoidy inhibitor MuiA family protein</fullName>
    </recommendedName>
</protein>
<feature type="domain" description="DUF4140" evidence="3">
    <location>
        <begin position="27"/>
        <end position="123"/>
    </location>
</feature>
<reference evidence="4 5" key="1">
    <citation type="submission" date="2015-12" db="EMBL/GenBank/DDBJ databases">
        <title>Genome sequence of Mucilaginibacter gotjawali.</title>
        <authorList>
            <person name="Lee J.S."/>
            <person name="Lee K.C."/>
            <person name="Kim K.K."/>
            <person name="Lee B.W."/>
        </authorList>
    </citation>
    <scope>NUCLEOTIDE SEQUENCE [LARGE SCALE GENOMIC DNA]</scope>
    <source>
        <strain evidence="4 5">SA3-7</strain>
    </source>
</reference>
<feature type="coiled-coil region" evidence="1">
    <location>
        <begin position="140"/>
        <end position="181"/>
    </location>
</feature>
<dbReference type="SUPFAM" id="SSF49464">
    <property type="entry name" value="Carboxypeptidase regulatory domain-like"/>
    <property type="match status" value="1"/>
</dbReference>
<dbReference type="PANTHER" id="PTHR31005">
    <property type="entry name" value="DUF4139 DOMAIN-CONTAINING PROTEIN"/>
    <property type="match status" value="1"/>
</dbReference>
<dbReference type="InterPro" id="IPR008969">
    <property type="entry name" value="CarboxyPept-like_regulatory"/>
</dbReference>
<dbReference type="Pfam" id="PF13598">
    <property type="entry name" value="DUF4139"/>
    <property type="match status" value="1"/>
</dbReference>
<evidence type="ECO:0000313" key="4">
    <source>
        <dbReference type="EMBL" id="BAU53144.1"/>
    </source>
</evidence>
<name>A0A120MYK1_9SPHI</name>